<dbReference type="GO" id="GO:0016787">
    <property type="term" value="F:hydrolase activity"/>
    <property type="evidence" value="ECO:0007669"/>
    <property type="project" value="UniProtKB-KW"/>
</dbReference>
<keyword evidence="1" id="KW-0732">Signal</keyword>
<feature type="signal peptide" evidence="1">
    <location>
        <begin position="1"/>
        <end position="23"/>
    </location>
</feature>
<dbReference type="RefSeq" id="WP_106887240.1">
    <property type="nucleotide sequence ID" value="NZ_CP027856.1"/>
</dbReference>
<evidence type="ECO:0000313" key="3">
    <source>
        <dbReference type="Proteomes" id="UP000480681"/>
    </source>
</evidence>
<accession>A0AAW9YC53</accession>
<sequence>MDANLHSIARLLFLLSISTTAIANDEIVVVQLGTPAENEKLDIYTADIKLHHMFWQWGESGCQFGLGVRGGVLDVGHESGARLGAGGRAECLWGQWVVWMPVEVLWLSKHEFGHKGNGFKDYGGPVQLSTGLGLGYALNRNWLLGYQYEHMSNGHMYEHNPSLDSHTLHIEYRF</sequence>
<dbReference type="KEGG" id="arv:C7N77_17280"/>
<organism evidence="2 3">
    <name type="scientific">Aeromonas rivipollensis</name>
    <dbReference type="NCBI Taxonomy" id="948519"/>
    <lineage>
        <taxon>Bacteria</taxon>
        <taxon>Pseudomonadati</taxon>
        <taxon>Pseudomonadota</taxon>
        <taxon>Gammaproteobacteria</taxon>
        <taxon>Aeromonadales</taxon>
        <taxon>Aeromonadaceae</taxon>
        <taxon>Aeromonas</taxon>
    </lineage>
</organism>
<proteinExistence type="predicted"/>
<dbReference type="InterPro" id="IPR018550">
    <property type="entry name" value="Lipid-A_deacylase-rel"/>
</dbReference>
<dbReference type="EMBL" id="JAAIKZ010000020">
    <property type="protein sequence ID" value="NEX75349.1"/>
    <property type="molecule type" value="Genomic_DNA"/>
</dbReference>
<evidence type="ECO:0000313" key="2">
    <source>
        <dbReference type="EMBL" id="NEX75349.1"/>
    </source>
</evidence>
<dbReference type="SUPFAM" id="SSF56925">
    <property type="entry name" value="OMPA-like"/>
    <property type="match status" value="1"/>
</dbReference>
<dbReference type="Proteomes" id="UP000480681">
    <property type="component" value="Unassembled WGS sequence"/>
</dbReference>
<protein>
    <submittedName>
        <fullName evidence="2">Acyloxyacyl hydrolase</fullName>
    </submittedName>
</protein>
<feature type="chain" id="PRO_5043768484" evidence="1">
    <location>
        <begin position="24"/>
        <end position="174"/>
    </location>
</feature>
<dbReference type="Gene3D" id="2.40.160.20">
    <property type="match status" value="1"/>
</dbReference>
<dbReference type="AlphaFoldDB" id="A0AAW9YC53"/>
<evidence type="ECO:0000256" key="1">
    <source>
        <dbReference type="SAM" id="SignalP"/>
    </source>
</evidence>
<name>A0AAW9YC53_9GAMM</name>
<comment type="caution">
    <text evidence="2">The sequence shown here is derived from an EMBL/GenBank/DDBJ whole genome shotgun (WGS) entry which is preliminary data.</text>
</comment>
<dbReference type="InterPro" id="IPR011250">
    <property type="entry name" value="OMP/PagP_B-barrel"/>
</dbReference>
<keyword evidence="2" id="KW-0378">Hydrolase</keyword>
<dbReference type="Pfam" id="PF09411">
    <property type="entry name" value="PagL"/>
    <property type="match status" value="1"/>
</dbReference>
<gene>
    <name evidence="2" type="ORF">G4911_11510</name>
</gene>
<reference evidence="2 3" key="1">
    <citation type="submission" date="2020-02" db="EMBL/GenBank/DDBJ databases">
        <title>Genome sequencing of Aeromonas rivipollensis.</title>
        <authorList>
            <person name="Fono-Tamo Ubani E.K."/>
            <person name="Lekota K.E."/>
        </authorList>
    </citation>
    <scope>NUCLEOTIDE SEQUENCE [LARGE SCALE GENOMIC DNA]</scope>
    <source>
        <strain evidence="2 3">G87</strain>
    </source>
</reference>